<evidence type="ECO:0000256" key="5">
    <source>
        <dbReference type="ARBA" id="ARBA00022729"/>
    </source>
</evidence>
<dbReference type="Proteomes" id="UP001208567">
    <property type="component" value="Unassembled WGS sequence"/>
</dbReference>
<evidence type="ECO:0000256" key="6">
    <source>
        <dbReference type="ARBA" id="ARBA00022801"/>
    </source>
</evidence>
<dbReference type="InterPro" id="IPR013856">
    <property type="entry name" value="Peptidase_M4_domain"/>
</dbReference>
<proteinExistence type="inferred from homology"/>
<dbReference type="Gene3D" id="3.10.170.10">
    <property type="match status" value="1"/>
</dbReference>
<keyword evidence="4" id="KW-0479">Metal-binding</keyword>
<evidence type="ECO:0000259" key="14">
    <source>
        <dbReference type="Pfam" id="PF07504"/>
    </source>
</evidence>
<dbReference type="Gene3D" id="1.10.390.10">
    <property type="entry name" value="Neutral Protease Domain 2"/>
    <property type="match status" value="1"/>
</dbReference>
<evidence type="ECO:0000256" key="1">
    <source>
        <dbReference type="ARBA" id="ARBA00001947"/>
    </source>
</evidence>
<dbReference type="Gene3D" id="3.10.450.490">
    <property type="match status" value="1"/>
</dbReference>
<feature type="domain" description="Peptidase M4 C-terminal" evidence="12">
    <location>
        <begin position="365"/>
        <end position="520"/>
    </location>
</feature>
<comment type="function">
    <text evidence="10">Extracellular zinc metalloprotease.</text>
</comment>
<feature type="domain" description="PepSY" evidence="13">
    <location>
        <begin position="132"/>
        <end position="199"/>
    </location>
</feature>
<comment type="caution">
    <text evidence="15">The sequence shown here is derived from an EMBL/GenBank/DDBJ whole genome shotgun (WGS) entry which is preliminary data.</text>
</comment>
<keyword evidence="3 10" id="KW-0645">Protease</keyword>
<dbReference type="EMBL" id="BRXR01000001">
    <property type="protein sequence ID" value="GLC28937.1"/>
    <property type="molecule type" value="Genomic_DNA"/>
</dbReference>
<comment type="similarity">
    <text evidence="2 10">Belongs to the peptidase M4 family.</text>
</comment>
<keyword evidence="16" id="KW-1185">Reference proteome</keyword>
<keyword evidence="5 10" id="KW-0732">Signal</keyword>
<evidence type="ECO:0000256" key="7">
    <source>
        <dbReference type="ARBA" id="ARBA00022833"/>
    </source>
</evidence>
<dbReference type="InterPro" id="IPR001570">
    <property type="entry name" value="Peptidase_M4_C_domain"/>
</dbReference>
<dbReference type="Pfam" id="PF07504">
    <property type="entry name" value="FTP"/>
    <property type="match status" value="1"/>
</dbReference>
<evidence type="ECO:0000256" key="3">
    <source>
        <dbReference type="ARBA" id="ARBA00022670"/>
    </source>
</evidence>
<feature type="domain" description="FTP" evidence="14">
    <location>
        <begin position="68"/>
        <end position="117"/>
    </location>
</feature>
<sequence length="521" mass="56167">MKKILSFVTAVSVVSMLISSPVAYAAQNQAPDFANGSLSGKLTKDINGVYKYFNDNKAQFGVDSAENEFTKLSSNDDFLGFTHIKTQQMVNGIPVYGSEYIIHFNKDGQVYAANGKYNPSAKKAKVDKSKLITPAKASLIALSKFNFDSLEMTPTAKLYLYNVNNEYVPVYEVRVNFLSPAPGDWHVFVNAVDGTIVNQYNTISSAAVTLTGTGVLGDTKTLNGTSATVTTKNKGQTTTTTQYQLVDNTRPASITTYTANNGTSLPGSVVYSLTTFINDKAAVDAHAYAGMVYDFYKVKFNRNGLDNKNMAMKSTVHYSRSYNNAFWNGTQMVYGDGDGVTFIPLSGALDVVGHEMTHAVDSNSANLIYQNQSGALNESFSDVFGTLIEFDKQPTKADWLVGEDVYTPNKAGDGLRDMSNPAATGDPDNMSKYVNTTSDNGGVHTNSGIPNKAFYLTASNANVGNDKAAQIYYRALTTYLTSSATFHDARVALVQAATDLYGASSAEVNAVNTAWSTVGVN</sequence>
<evidence type="ECO:0000256" key="10">
    <source>
        <dbReference type="RuleBase" id="RU366073"/>
    </source>
</evidence>
<evidence type="ECO:0000256" key="2">
    <source>
        <dbReference type="ARBA" id="ARBA00009388"/>
    </source>
</evidence>
<feature type="domain" description="Peptidase M4" evidence="11">
    <location>
        <begin position="224"/>
        <end position="360"/>
    </location>
</feature>
<dbReference type="Pfam" id="PF01447">
    <property type="entry name" value="Peptidase_M4"/>
    <property type="match status" value="1"/>
</dbReference>
<evidence type="ECO:0000313" key="15">
    <source>
        <dbReference type="EMBL" id="GLC28937.1"/>
    </source>
</evidence>
<dbReference type="InterPro" id="IPR025711">
    <property type="entry name" value="PepSY"/>
</dbReference>
<gene>
    <name evidence="15" type="primary">nrpE</name>
    <name evidence="15" type="ORF">bsdE14_03470</name>
</gene>
<feature type="signal peptide" evidence="10">
    <location>
        <begin position="1"/>
        <end position="25"/>
    </location>
</feature>
<comment type="subcellular location">
    <subcellularLocation>
        <location evidence="10">Secreted</location>
    </subcellularLocation>
</comment>
<organism evidence="15 16">
    <name type="scientific">Clostridium omnivorum</name>
    <dbReference type="NCBI Taxonomy" id="1604902"/>
    <lineage>
        <taxon>Bacteria</taxon>
        <taxon>Bacillati</taxon>
        <taxon>Bacillota</taxon>
        <taxon>Clostridia</taxon>
        <taxon>Eubacteriales</taxon>
        <taxon>Clostridiaceae</taxon>
        <taxon>Clostridium</taxon>
    </lineage>
</organism>
<dbReference type="InterPro" id="IPR050728">
    <property type="entry name" value="Zinc_Metalloprotease_M4"/>
</dbReference>
<evidence type="ECO:0000256" key="8">
    <source>
        <dbReference type="ARBA" id="ARBA00023049"/>
    </source>
</evidence>
<reference evidence="15 16" key="1">
    <citation type="journal article" date="2024" name="Int. J. Syst. Evol. Microbiol.">
        <title>Clostridium omnivorum sp. nov., isolated from anoxic soil under the treatment of reductive soil disinfestation.</title>
        <authorList>
            <person name="Ueki A."/>
            <person name="Tonouchi A."/>
            <person name="Kaku N."/>
            <person name="Honma S."/>
            <person name="Ueki K."/>
        </authorList>
    </citation>
    <scope>NUCLEOTIDE SEQUENCE [LARGE SCALE GENOMIC DNA]</scope>
    <source>
        <strain evidence="15 16">E14</strain>
    </source>
</reference>
<keyword evidence="9" id="KW-0865">Zymogen</keyword>
<dbReference type="InterPro" id="IPR027268">
    <property type="entry name" value="Peptidase_M4/M1_CTD_sf"/>
</dbReference>
<dbReference type="Pfam" id="PF03413">
    <property type="entry name" value="PepSY"/>
    <property type="match status" value="1"/>
</dbReference>
<name>A0ABQ5N169_9CLOT</name>
<feature type="chain" id="PRO_5045011008" description="Neutral metalloproteinase" evidence="10">
    <location>
        <begin position="26"/>
        <end position="521"/>
    </location>
</feature>
<evidence type="ECO:0000259" key="13">
    <source>
        <dbReference type="Pfam" id="PF03413"/>
    </source>
</evidence>
<protein>
    <recommendedName>
        <fullName evidence="10">Neutral metalloproteinase</fullName>
        <ecNumber evidence="10">3.4.24.-</ecNumber>
    </recommendedName>
</protein>
<evidence type="ECO:0000256" key="9">
    <source>
        <dbReference type="ARBA" id="ARBA00023145"/>
    </source>
</evidence>
<dbReference type="InterPro" id="IPR011096">
    <property type="entry name" value="FTP_domain"/>
</dbReference>
<keyword evidence="7 10" id="KW-0862">Zinc</keyword>
<dbReference type="RefSeq" id="WP_264848210.1">
    <property type="nucleotide sequence ID" value="NZ_BRXR01000001.1"/>
</dbReference>
<dbReference type="PANTHER" id="PTHR33794:SF1">
    <property type="entry name" value="BACILLOLYSIN"/>
    <property type="match status" value="1"/>
</dbReference>
<dbReference type="EC" id="3.4.24.-" evidence="10"/>
<evidence type="ECO:0000259" key="12">
    <source>
        <dbReference type="Pfam" id="PF02868"/>
    </source>
</evidence>
<dbReference type="CDD" id="cd09597">
    <property type="entry name" value="M4_TLP"/>
    <property type="match status" value="1"/>
</dbReference>
<keyword evidence="10" id="KW-0964">Secreted</keyword>
<keyword evidence="6 10" id="KW-0378">Hydrolase</keyword>
<accession>A0ABQ5N169</accession>
<keyword evidence="8 10" id="KW-0482">Metalloprotease</keyword>
<dbReference type="PANTHER" id="PTHR33794">
    <property type="entry name" value="BACILLOLYSIN"/>
    <property type="match status" value="1"/>
</dbReference>
<dbReference type="Pfam" id="PF02868">
    <property type="entry name" value="Peptidase_M4_C"/>
    <property type="match status" value="1"/>
</dbReference>
<dbReference type="PRINTS" id="PR00730">
    <property type="entry name" value="THERMOLYSIN"/>
</dbReference>
<dbReference type="SUPFAM" id="SSF55486">
    <property type="entry name" value="Metalloproteases ('zincins'), catalytic domain"/>
    <property type="match status" value="1"/>
</dbReference>
<dbReference type="InterPro" id="IPR023612">
    <property type="entry name" value="Peptidase_M4"/>
</dbReference>
<comment type="cofactor">
    <cofactor evidence="1 10">
        <name>Zn(2+)</name>
        <dbReference type="ChEBI" id="CHEBI:29105"/>
    </cofactor>
</comment>
<evidence type="ECO:0000256" key="4">
    <source>
        <dbReference type="ARBA" id="ARBA00022723"/>
    </source>
</evidence>
<evidence type="ECO:0000313" key="16">
    <source>
        <dbReference type="Proteomes" id="UP001208567"/>
    </source>
</evidence>
<evidence type="ECO:0000259" key="11">
    <source>
        <dbReference type="Pfam" id="PF01447"/>
    </source>
</evidence>